<protein>
    <submittedName>
        <fullName evidence="3">CppA C-terminal domain-containing protein</fullName>
    </submittedName>
</protein>
<evidence type="ECO:0000313" key="4">
    <source>
        <dbReference type="Proteomes" id="UP001565283"/>
    </source>
</evidence>
<feature type="domain" description="CppA N-terminal" evidence="1">
    <location>
        <begin position="13"/>
        <end position="131"/>
    </location>
</feature>
<dbReference type="InterPro" id="IPR029068">
    <property type="entry name" value="Glyas_Bleomycin-R_OHBP_Dase"/>
</dbReference>
<dbReference type="SUPFAM" id="SSF54593">
    <property type="entry name" value="Glyoxalase/Bleomycin resistance protein/Dihydroxybiphenyl dioxygenase"/>
    <property type="match status" value="1"/>
</dbReference>
<evidence type="ECO:0000259" key="1">
    <source>
        <dbReference type="Pfam" id="PF14506"/>
    </source>
</evidence>
<dbReference type="Pfam" id="PF14507">
    <property type="entry name" value="CppA_C"/>
    <property type="match status" value="1"/>
</dbReference>
<gene>
    <name evidence="3" type="ORF">AALA52_06370</name>
</gene>
<dbReference type="InterPro" id="IPR032703">
    <property type="entry name" value="CppA_C"/>
</dbReference>
<comment type="caution">
    <text evidence="3">The sequence shown here is derived from an EMBL/GenBank/DDBJ whole genome shotgun (WGS) entry which is preliminary data.</text>
</comment>
<reference evidence="3 4" key="1">
    <citation type="submission" date="2024-03" db="EMBL/GenBank/DDBJ databases">
        <title>Mouse gut bacterial collection (mGBC) of GemPharmatech.</title>
        <authorList>
            <person name="He Y."/>
            <person name="Dong L."/>
            <person name="Wu D."/>
            <person name="Gao X."/>
            <person name="Lin Z."/>
        </authorList>
    </citation>
    <scope>NUCLEOTIDE SEQUENCE [LARGE SCALE GENOMIC DNA]</scope>
    <source>
        <strain evidence="3 4">61-15</strain>
    </source>
</reference>
<dbReference type="Gene3D" id="3.10.180.40">
    <property type="entry name" value="C3-degrading proteinase like domains"/>
    <property type="match status" value="1"/>
</dbReference>
<sequence>MKEFIDNLEVCLPGYRVLNREENLNFYREVLGLKVLHEENAEVFLAGYAVKEPKIILEESPGLASVQGVKKHGHTVIQADGDEIEQLLARNIDKVSHLYQVKDSWAFEAVSPENDVFLMVSVEDWSDLIEVDKADVDFDEGEFWGLSDFSVKEVQINVEDKAIVTEYEHILGVKAVGNSIELPDLRLVFHEDEGPDLSAPMDEKLDLMLLRFQVSQDFDLTRFAESLSTDTLYLDRKAKTLAVDIPQNMELWFTKQGL</sequence>
<accession>A0ABV4D2T8</accession>
<keyword evidence="4" id="KW-1185">Reference proteome</keyword>
<dbReference type="Gene3D" id="3.10.180.10">
    <property type="entry name" value="2,3-Dihydroxybiphenyl 1,2-Dioxygenase, domain 1"/>
    <property type="match status" value="1"/>
</dbReference>
<dbReference type="RefSeq" id="WP_369948408.1">
    <property type="nucleotide sequence ID" value="NZ_JBCLSH010000020.1"/>
</dbReference>
<dbReference type="InterPro" id="IPR032702">
    <property type="entry name" value="CppA_N"/>
</dbReference>
<dbReference type="EMBL" id="JBCLSH010000020">
    <property type="protein sequence ID" value="MEY8443865.1"/>
    <property type="molecule type" value="Genomic_DNA"/>
</dbReference>
<name>A0ABV4D2T8_9LACT</name>
<feature type="domain" description="CppA C-terminal" evidence="2">
    <location>
        <begin position="146"/>
        <end position="253"/>
    </location>
</feature>
<evidence type="ECO:0000313" key="3">
    <source>
        <dbReference type="EMBL" id="MEY8443865.1"/>
    </source>
</evidence>
<evidence type="ECO:0000259" key="2">
    <source>
        <dbReference type="Pfam" id="PF14507"/>
    </source>
</evidence>
<organism evidence="3 4">
    <name type="scientific">Lactococcus ileimucosae</name>
    <dbReference type="NCBI Taxonomy" id="2941329"/>
    <lineage>
        <taxon>Bacteria</taxon>
        <taxon>Bacillati</taxon>
        <taxon>Bacillota</taxon>
        <taxon>Bacilli</taxon>
        <taxon>Lactobacillales</taxon>
        <taxon>Streptococcaceae</taxon>
        <taxon>Lactococcus</taxon>
    </lineage>
</organism>
<dbReference type="Pfam" id="PF14506">
    <property type="entry name" value="CppA_N"/>
    <property type="match status" value="1"/>
</dbReference>
<dbReference type="Proteomes" id="UP001565283">
    <property type="component" value="Unassembled WGS sequence"/>
</dbReference>
<proteinExistence type="predicted"/>